<sequence length="209" mass="23973">MNLGLASLRKHEFLCLFWLLSCFVEWSSAYFVTVDAHAEECFYDKVNSGTKMGLMFEVAEGGFLDIDVRIVGPDSQAIYNGERETNGKYTFTAHMDGIYTYCFSNKMSTMTPKVVLFDMEMGDSPKTEVGGNADQNKLEDMIKELSTALMGVKHEQEYMEVRERIHRAINDNTNSRVVLWSIFEALVLVAMTLGQVYYLKRFFEVRRVV</sequence>
<feature type="signal peptide" evidence="11">
    <location>
        <begin position="1"/>
        <end position="29"/>
    </location>
</feature>
<dbReference type="GO" id="GO:0012505">
    <property type="term" value="C:endomembrane system"/>
    <property type="evidence" value="ECO:0007669"/>
    <property type="project" value="UniProtKB-SubCell"/>
</dbReference>
<evidence type="ECO:0000313" key="13">
    <source>
        <dbReference type="EMBL" id="CAD7251918.1"/>
    </source>
</evidence>
<dbReference type="SMART" id="SM01190">
    <property type="entry name" value="EMP24_GP25L"/>
    <property type="match status" value="1"/>
</dbReference>
<evidence type="ECO:0000259" key="12">
    <source>
        <dbReference type="PROSITE" id="PS50866"/>
    </source>
</evidence>
<dbReference type="Pfam" id="PF01105">
    <property type="entry name" value="EMP24_GP25L"/>
    <property type="match status" value="1"/>
</dbReference>
<evidence type="ECO:0000256" key="3">
    <source>
        <dbReference type="ARBA" id="ARBA00022473"/>
    </source>
</evidence>
<evidence type="ECO:0000256" key="4">
    <source>
        <dbReference type="ARBA" id="ARBA00022692"/>
    </source>
</evidence>
<dbReference type="OrthoDB" id="1929172at2759"/>
<gene>
    <name evidence="13" type="ORF">DSTB1V02_LOCUS11679</name>
</gene>
<accession>A0A7R9ADK0</accession>
<keyword evidence="3" id="KW-0217">Developmental protein</keyword>
<dbReference type="AlphaFoldDB" id="A0A7R9ADK0"/>
<dbReference type="PROSITE" id="PS50866">
    <property type="entry name" value="GOLD"/>
    <property type="match status" value="1"/>
</dbReference>
<name>A0A7R9ADK0_9CRUS</name>
<comment type="subcellular location">
    <subcellularLocation>
        <location evidence="8">Endomembrane system</location>
        <topology evidence="8">Single-pass membrane protein</topology>
    </subcellularLocation>
    <subcellularLocation>
        <location evidence="1 9">Membrane</location>
        <topology evidence="1 9">Single-pass type I membrane protein</topology>
    </subcellularLocation>
</comment>
<proteinExistence type="inferred from homology"/>
<comment type="similarity">
    <text evidence="2 9">Belongs to the EMP24/GP25L family.</text>
</comment>
<dbReference type="GO" id="GO:0016020">
    <property type="term" value="C:membrane"/>
    <property type="evidence" value="ECO:0007669"/>
    <property type="project" value="UniProtKB-SubCell"/>
</dbReference>
<feature type="chain" id="PRO_5036209797" description="GOLD domain-containing protein" evidence="11">
    <location>
        <begin position="30"/>
        <end position="209"/>
    </location>
</feature>
<feature type="domain" description="GOLD" evidence="12">
    <location>
        <begin position="39"/>
        <end position="121"/>
    </location>
</feature>
<dbReference type="SUPFAM" id="SSF101576">
    <property type="entry name" value="Supernatant protein factor (SPF), C-terminal domain"/>
    <property type="match status" value="1"/>
</dbReference>
<protein>
    <recommendedName>
        <fullName evidence="12">GOLD domain-containing protein</fullName>
    </recommendedName>
</protein>
<dbReference type="EMBL" id="LR903456">
    <property type="protein sequence ID" value="CAD7251918.1"/>
    <property type="molecule type" value="Genomic_DNA"/>
</dbReference>
<evidence type="ECO:0000256" key="6">
    <source>
        <dbReference type="ARBA" id="ARBA00022989"/>
    </source>
</evidence>
<evidence type="ECO:0000256" key="8">
    <source>
        <dbReference type="ARBA" id="ARBA00037847"/>
    </source>
</evidence>
<evidence type="ECO:0000256" key="2">
    <source>
        <dbReference type="ARBA" id="ARBA00007104"/>
    </source>
</evidence>
<dbReference type="InterPro" id="IPR009038">
    <property type="entry name" value="GOLD_dom"/>
</dbReference>
<organism evidence="13">
    <name type="scientific">Darwinula stevensoni</name>
    <dbReference type="NCBI Taxonomy" id="69355"/>
    <lineage>
        <taxon>Eukaryota</taxon>
        <taxon>Metazoa</taxon>
        <taxon>Ecdysozoa</taxon>
        <taxon>Arthropoda</taxon>
        <taxon>Crustacea</taxon>
        <taxon>Oligostraca</taxon>
        <taxon>Ostracoda</taxon>
        <taxon>Podocopa</taxon>
        <taxon>Podocopida</taxon>
        <taxon>Darwinulocopina</taxon>
        <taxon>Darwinuloidea</taxon>
        <taxon>Darwinulidae</taxon>
        <taxon>Darwinula</taxon>
    </lineage>
</organism>
<evidence type="ECO:0000256" key="5">
    <source>
        <dbReference type="ARBA" id="ARBA00022729"/>
    </source>
</evidence>
<keyword evidence="14" id="KW-1185">Reference proteome</keyword>
<keyword evidence="4 9" id="KW-0812">Transmembrane</keyword>
<keyword evidence="5 11" id="KW-0732">Signal</keyword>
<dbReference type="InterPro" id="IPR015720">
    <property type="entry name" value="Emp24-like"/>
</dbReference>
<evidence type="ECO:0000256" key="9">
    <source>
        <dbReference type="RuleBase" id="RU003827"/>
    </source>
</evidence>
<reference evidence="13" key="1">
    <citation type="submission" date="2020-11" db="EMBL/GenBank/DDBJ databases">
        <authorList>
            <person name="Tran Van P."/>
        </authorList>
    </citation>
    <scope>NUCLEOTIDE SEQUENCE</scope>
</reference>
<evidence type="ECO:0000256" key="1">
    <source>
        <dbReference type="ARBA" id="ARBA00004479"/>
    </source>
</evidence>
<keyword evidence="7 10" id="KW-0472">Membrane</keyword>
<feature type="transmembrane region" description="Helical" evidence="10">
    <location>
        <begin position="177"/>
        <end position="199"/>
    </location>
</feature>
<dbReference type="Proteomes" id="UP000677054">
    <property type="component" value="Unassembled WGS sequence"/>
</dbReference>
<evidence type="ECO:0000256" key="11">
    <source>
        <dbReference type="SAM" id="SignalP"/>
    </source>
</evidence>
<dbReference type="InterPro" id="IPR036598">
    <property type="entry name" value="GOLD_dom_sf"/>
</dbReference>
<evidence type="ECO:0000256" key="10">
    <source>
        <dbReference type="SAM" id="Phobius"/>
    </source>
</evidence>
<dbReference type="EMBL" id="CAJPEV010003939">
    <property type="protein sequence ID" value="CAG0900846.1"/>
    <property type="molecule type" value="Genomic_DNA"/>
</dbReference>
<keyword evidence="6 10" id="KW-1133">Transmembrane helix</keyword>
<evidence type="ECO:0000313" key="14">
    <source>
        <dbReference type="Proteomes" id="UP000677054"/>
    </source>
</evidence>
<dbReference type="PANTHER" id="PTHR22811">
    <property type="entry name" value="TRANSMEMBRANE EMP24 DOMAIN-CONTAINING PROTEIN"/>
    <property type="match status" value="1"/>
</dbReference>
<evidence type="ECO:0000256" key="7">
    <source>
        <dbReference type="ARBA" id="ARBA00023136"/>
    </source>
</evidence>